<feature type="transmembrane region" description="Helical" evidence="2">
    <location>
        <begin position="1225"/>
        <end position="1245"/>
    </location>
</feature>
<feature type="transmembrane region" description="Helical" evidence="2">
    <location>
        <begin position="1251"/>
        <end position="1269"/>
    </location>
</feature>
<dbReference type="SUPFAM" id="SSF51126">
    <property type="entry name" value="Pectin lyase-like"/>
    <property type="match status" value="1"/>
</dbReference>
<gene>
    <name evidence="4" type="ORF">CBRE1094_LOCUS32272</name>
</gene>
<feature type="transmembrane region" description="Helical" evidence="2">
    <location>
        <begin position="1179"/>
        <end position="1204"/>
    </location>
</feature>
<keyword evidence="2" id="KW-1133">Transmembrane helix</keyword>
<dbReference type="SMART" id="SM01411">
    <property type="entry name" value="Ephrin_rec_like"/>
    <property type="match status" value="3"/>
</dbReference>
<dbReference type="InterPro" id="IPR012334">
    <property type="entry name" value="Pectin_lyas_fold"/>
</dbReference>
<dbReference type="SUPFAM" id="SSF52200">
    <property type="entry name" value="Toll/Interleukin receptor TIR domain"/>
    <property type="match status" value="1"/>
</dbReference>
<feature type="transmembrane region" description="Helical" evidence="2">
    <location>
        <begin position="993"/>
        <end position="1012"/>
    </location>
</feature>
<feature type="domain" description="TIR" evidence="3">
    <location>
        <begin position="1368"/>
        <end position="1451"/>
    </location>
</feature>
<dbReference type="InterPro" id="IPR035897">
    <property type="entry name" value="Toll_tir_struct_dom_sf"/>
</dbReference>
<organism evidence="4">
    <name type="scientific">Haptolina brevifila</name>
    <dbReference type="NCBI Taxonomy" id="156173"/>
    <lineage>
        <taxon>Eukaryota</taxon>
        <taxon>Haptista</taxon>
        <taxon>Haptophyta</taxon>
        <taxon>Prymnesiophyceae</taxon>
        <taxon>Prymnesiales</taxon>
        <taxon>Prymnesiaceae</taxon>
        <taxon>Haptolina</taxon>
    </lineage>
</organism>
<keyword evidence="2" id="KW-0812">Transmembrane</keyword>
<proteinExistence type="predicted"/>
<dbReference type="InterPro" id="IPR011050">
    <property type="entry name" value="Pectin_lyase_fold/virulence"/>
</dbReference>
<feature type="transmembrane region" description="Helical" evidence="2">
    <location>
        <begin position="1314"/>
        <end position="1339"/>
    </location>
</feature>
<sequence>MPHHPMRTETKSTATMGEGSQACAQPSAHHPSSACRSRAARLLGLLCLMATVECTPCSECTSGFTCSSVLHNCGWCSSIGSCVVGSSGGPSSGSCPQDEWVWLADECPLLPPSPPLPPSTPPVPPVAPVPSGTHFAWPTEVGGRGLEGLLKSANSGDKIVLANGTYIPEWGDGVNALVVDKKVEICALHPGQVILDGRGTLRIFQLRPNAWLILNGVVITGGKAAVEMTPEGNAVAGAALKLEFGARAELTNVTIANITVASTSHAVVGGLLLANHYTSISLTGVTITNITVTALEGIAGGLLFLVENANARLSHAIITNVNVTASTYVRGGLVDLFRNAGAEFMSVAISNIFITRSGVAIESVSLEGGLLRAYESNALLTNVTLSSFTATSSATTAGALLYLYSDVSTSNVVLANTAIIDVTITVPTGDAHVFGGLLCITLAPGSARAARAVLTNVSITSVNITLPIELRGGVLYLRGNPSAELTGVVIANVFATSSSTLVGGVLFMEEPDARAVLTSVTIVNVFSESDASVSGVCLYSTGTLQLSYTNISRCITGTGPSRGGGAYISNGQLRMDNATMFRDNRASTGSSLYIDGGTAFYTLPSYPGSWVPAKMCEVYREACASSFGIPKDPNCTSHRASCSRLVNGSEDPHCTPTLFAQPCDWQTNPQLLGKLVQPLPQGAINDAYPPQCLPGLLGSSEQEHQMSADCAGRTPAGTYQPFLGGTVAHECTPGHYCPEGAAWPLACEGGSFTALTNLSAATQCTRAQPGYMASAGSVAQTPCLAGYVAGAHGSARCEPCPSGTVPNNARRLCVDCPPGHWCEGGNAIACGKYLYTNTTAPATSRKSLHACLECPQNATTVTTGTTSLAGCICERQFYAVVVPLRNADNTEQCLPCPPFMTCDAENTTLQTLTVDSRYWRPGSASAVAKLCPSPFTCTGGSMASTVQYDPSSNATCAPGRGTRGAYCTLCIDPTSHFFDEQASRCKACTALETMAAVALMLLVATAVSVLYWRRRERLAVFAARVSLRAKLRIIISFYQVVAQLDSVYSLRFPAVYIYLVKAIDIFNLNAFSWLSGLHPVCIGLPSLLSQLWFATLVPLGIALVVLAVVWRATGMPSASLPFIIWWTFLLFPSISSRGFRALAPCDCFPYADGGEVCFSRVDYSIECSGSSVGGTPAPIFYAAWAAIAIWGVAIPLILYPALLCMRDASVRMKLRVLTGDVKSRAIYWELVVVIEKLLLTGFLSLFQPGSWLQIFVAVLVAHGVFILQARVSPYKRSDDNFFAFCTAAMLMLELLGSLGIQATALSPGMINQTFLLIVLFMATVCILALAAAFFVLEIYSAMEPTFKLRESNVPPELVATPGKRWDLFLSHQWGNQDVVATIKRQLQLHLPGVQVFLDVDNLDNLDRLELHVQESTSMLILLGSPAYFASWNCQREVASAMANGLPLILVHEADPQKNGAPIELLEAACPEDMHDFVFGTQPRRPIIPWHRVRPFQLVSLAEIASTMMHASSVYEKPELVLSGALAWATLVCDTRLSVYANVEDNMDVRKVLAAVDKLLPGRISVRTDPASLRRSARSWPSLRMSSHRRSSASLYGDRSVNSFASSTAWLLWLTVDAFEGERGDRLRAQVLRALECDARPVTVFAPDEIPWNPKEDGGLGFVSPFDKMIKSTPKELRAAGLYDPIAIEWRSGPHCAVSVRLVAKALGAQVAQVDGFLQESWRACAASLARVRPASKQLFAAACAHCPMPLRARQPPSRCAVEKEEVPHALIEIERY</sequence>
<evidence type="ECO:0000256" key="2">
    <source>
        <dbReference type="SAM" id="Phobius"/>
    </source>
</evidence>
<dbReference type="Pfam" id="PF13676">
    <property type="entry name" value="TIR_2"/>
    <property type="match status" value="1"/>
</dbReference>
<dbReference type="PANTHER" id="PTHR11319:SF35">
    <property type="entry name" value="OUTER MEMBRANE PROTEIN PMPC-RELATED"/>
    <property type="match status" value="1"/>
</dbReference>
<feature type="compositionally biased region" description="Basic and acidic residues" evidence="1">
    <location>
        <begin position="1"/>
        <end position="10"/>
    </location>
</feature>
<reference evidence="4" key="1">
    <citation type="submission" date="2021-01" db="EMBL/GenBank/DDBJ databases">
        <authorList>
            <person name="Corre E."/>
            <person name="Pelletier E."/>
            <person name="Niang G."/>
            <person name="Scheremetjew M."/>
            <person name="Finn R."/>
            <person name="Kale V."/>
            <person name="Holt S."/>
            <person name="Cochrane G."/>
            <person name="Meng A."/>
            <person name="Brown T."/>
            <person name="Cohen L."/>
        </authorList>
    </citation>
    <scope>NUCLEOTIDE SEQUENCE</scope>
    <source>
        <strain evidence="4">UTEX LB 985</strain>
    </source>
</reference>
<dbReference type="EMBL" id="HBGU01059342">
    <property type="protein sequence ID" value="CAD9512811.1"/>
    <property type="molecule type" value="Transcribed_RNA"/>
</dbReference>
<evidence type="ECO:0000259" key="3">
    <source>
        <dbReference type="Pfam" id="PF13676"/>
    </source>
</evidence>
<evidence type="ECO:0000256" key="1">
    <source>
        <dbReference type="SAM" id="MobiDB-lite"/>
    </source>
</evidence>
<dbReference type="Gene3D" id="3.40.50.10140">
    <property type="entry name" value="Toll/interleukin-1 receptor homology (TIR) domain"/>
    <property type="match status" value="1"/>
</dbReference>
<dbReference type="InterPro" id="IPR000157">
    <property type="entry name" value="TIR_dom"/>
</dbReference>
<dbReference type="SUPFAM" id="SSF57184">
    <property type="entry name" value="Growth factor receptor domain"/>
    <property type="match status" value="1"/>
</dbReference>
<feature type="region of interest" description="Disordered" evidence="1">
    <location>
        <begin position="1"/>
        <end position="29"/>
    </location>
</feature>
<feature type="transmembrane region" description="Helical" evidence="2">
    <location>
        <begin position="1281"/>
        <end position="1302"/>
    </location>
</feature>
<accession>A0A7S2IA82</accession>
<dbReference type="PANTHER" id="PTHR11319">
    <property type="entry name" value="G PROTEIN-COUPLED RECEPTOR-RELATED"/>
    <property type="match status" value="1"/>
</dbReference>
<feature type="transmembrane region" description="Helical" evidence="2">
    <location>
        <begin position="1091"/>
        <end position="1110"/>
    </location>
</feature>
<dbReference type="InterPro" id="IPR009030">
    <property type="entry name" value="Growth_fac_rcpt_cys_sf"/>
</dbReference>
<feature type="transmembrane region" description="Helical" evidence="2">
    <location>
        <begin position="1117"/>
        <end position="1134"/>
    </location>
</feature>
<keyword evidence="2" id="KW-0472">Membrane</keyword>
<name>A0A7S2IA82_9EUKA</name>
<dbReference type="GO" id="GO:0007165">
    <property type="term" value="P:signal transduction"/>
    <property type="evidence" value="ECO:0007669"/>
    <property type="project" value="InterPro"/>
</dbReference>
<dbReference type="Gene3D" id="2.160.20.10">
    <property type="entry name" value="Single-stranded right-handed beta-helix, Pectin lyase-like"/>
    <property type="match status" value="1"/>
</dbReference>
<evidence type="ECO:0000313" key="4">
    <source>
        <dbReference type="EMBL" id="CAD9512811.1"/>
    </source>
</evidence>
<protein>
    <recommendedName>
        <fullName evidence="3">TIR domain-containing protein</fullName>
    </recommendedName>
</protein>